<comment type="caution">
    <text evidence="1">The sequence shown here is derived from an EMBL/GenBank/DDBJ whole genome shotgun (WGS) entry which is preliminary data.</text>
</comment>
<organism evidence="1 2">
    <name type="scientific">Citrus sinensis</name>
    <name type="common">Sweet orange</name>
    <name type="synonym">Citrus aurantium var. sinensis</name>
    <dbReference type="NCBI Taxonomy" id="2711"/>
    <lineage>
        <taxon>Eukaryota</taxon>
        <taxon>Viridiplantae</taxon>
        <taxon>Streptophyta</taxon>
        <taxon>Embryophyta</taxon>
        <taxon>Tracheophyta</taxon>
        <taxon>Spermatophyta</taxon>
        <taxon>Magnoliopsida</taxon>
        <taxon>eudicotyledons</taxon>
        <taxon>Gunneridae</taxon>
        <taxon>Pentapetalae</taxon>
        <taxon>rosids</taxon>
        <taxon>malvids</taxon>
        <taxon>Sapindales</taxon>
        <taxon>Rutaceae</taxon>
        <taxon>Aurantioideae</taxon>
        <taxon>Citrus</taxon>
    </lineage>
</organism>
<name>A0ACB8JD13_CITSI</name>
<proteinExistence type="predicted"/>
<reference evidence="2" key="1">
    <citation type="journal article" date="2023" name="Hortic. Res.">
        <title>A chromosome-level phased genome enabling allele-level studies in sweet orange: a case study on citrus Huanglongbing tolerance.</title>
        <authorList>
            <person name="Wu B."/>
            <person name="Yu Q."/>
            <person name="Deng Z."/>
            <person name="Duan Y."/>
            <person name="Luo F."/>
            <person name="Gmitter F. Jr."/>
        </authorList>
    </citation>
    <scope>NUCLEOTIDE SEQUENCE [LARGE SCALE GENOMIC DNA]</scope>
    <source>
        <strain evidence="2">cv. Valencia</strain>
    </source>
</reference>
<gene>
    <name evidence="1" type="ORF">KPL71_021197</name>
</gene>
<dbReference type="EMBL" id="CM039176">
    <property type="protein sequence ID" value="KAH9715779.1"/>
    <property type="molecule type" value="Genomic_DNA"/>
</dbReference>
<dbReference type="Proteomes" id="UP000829398">
    <property type="component" value="Chromosome 7"/>
</dbReference>
<sequence>MEEELRALHQNNTWDLVLRPANMNIIGFKWVYRIKYNEKGTIERFKARLVAKRFAQVLGIDYEETFSPVIKHTTIKLVLALAVNQNWSMRQLDVRNAFLHGHLNEIVYMEQPPGFVNPKLPSHVYDVIITGNNNTLIQHIIRTLSSQFALKDLGMLTYFLGVEIKYFTAGIFLSQAKYTKDLLIKTKMQDNTSIATPMTVKDIPKFDDNEPVDATKYRRIVGSLHYLTFTRLDITHAMNRVYQKFQQPTKADLRSVKRILRYLKGTLNFGLHYLKQSSLKLYGFSDSDWAGCTLTRGSTSGFCIYLGANCISWSSKKQATVARSSTEAEYRCMASTTVELTWLTYLLKDIGIKLVATPTLICDNKSALDMSKNPVFHSRTKHIELDYHFVREKVTQGLLDTRYIPSLSQIADIFMKPLSKKLFLKFRHNLGTHPMIIPSLRGADEIHTQDEFEQQSSIQNLSEESASQRHIKFQNHL</sequence>
<keyword evidence="1" id="KW-0808">Transferase</keyword>
<keyword evidence="2" id="KW-1185">Reference proteome</keyword>
<protein>
    <submittedName>
        <fullName evidence="1">Reverse transcriptase Ty1/copia-type domain-containing protein</fullName>
    </submittedName>
</protein>
<evidence type="ECO:0000313" key="2">
    <source>
        <dbReference type="Proteomes" id="UP000829398"/>
    </source>
</evidence>
<keyword evidence="1" id="KW-0548">Nucleotidyltransferase</keyword>
<evidence type="ECO:0000313" key="1">
    <source>
        <dbReference type="EMBL" id="KAH9715779.1"/>
    </source>
</evidence>
<keyword evidence="1" id="KW-0695">RNA-directed DNA polymerase</keyword>
<accession>A0ACB8JD13</accession>